<sequence>MEIMKKFKKYTWAGMFLALIVGSCQKPDYVEPNDKSDITDFYATLDGSGRSRLFNSHISNDTVFVNIDYYYPIDSDNEVDLSKVLLKASIPVDSKIVPSLDGISDLSKPINVEVIAGDGSSKKYVIVANKKGNTDIFGARLNFQDQEGVPQEVDAILVGNVVNFSIVPGTQVINPKLSYTLNKHASGSIPNGTAVNLNQPIPFTVTSAGDAKEQYTLKTVEAIKLPKGIRANSAKIMFAKKLKADLGIDVDNMTSSIAVSGKHLVLNTRAANSVYINAFTGAKEGTIELGAIKGSLRNFYSTSDDAGNIFINNLAPNDGAVFKIWKANSATAALVPFIEWNTAGKAIGRKVSIIGDVNTNAIITAPFHAAGDKTFARWQVINGALVSSTPTVVTVADYSWSNNNIDLIYTNPTSTSSEYYAIGYSDNRLVRVNGTTNSVAANLEKLDANFIANAVDYAEFNNGKYVAYNHINSFDWGSADQVFLIDTEGGFSGNPSLNTTPGLVWSAPKGIYGRAGTMQPSNANGTGDVVMAVSDNGFYLYLYFMFTNGYVVGVQYDCVDL</sequence>
<proteinExistence type="predicted"/>
<reference evidence="3" key="1">
    <citation type="journal article" date="2019" name="Int. J. Syst. Evol. Microbiol.">
        <title>The Global Catalogue of Microorganisms (GCM) 10K type strain sequencing project: providing services to taxonomists for standard genome sequencing and annotation.</title>
        <authorList>
            <consortium name="The Broad Institute Genomics Platform"/>
            <consortium name="The Broad Institute Genome Sequencing Center for Infectious Disease"/>
            <person name="Wu L."/>
            <person name="Ma J."/>
        </authorList>
    </citation>
    <scope>NUCLEOTIDE SEQUENCE [LARGE SCALE GENOMIC DNA]</scope>
    <source>
        <strain evidence="3">JCM 16704</strain>
    </source>
</reference>
<dbReference type="EMBL" id="BAAAZI010000002">
    <property type="protein sequence ID" value="GAA4131555.1"/>
    <property type="molecule type" value="Genomic_DNA"/>
</dbReference>
<dbReference type="Proteomes" id="UP001500101">
    <property type="component" value="Unassembled WGS sequence"/>
</dbReference>
<organism evidence="2 3">
    <name type="scientific">Sphingobacterium kyonggiense</name>
    <dbReference type="NCBI Taxonomy" id="714075"/>
    <lineage>
        <taxon>Bacteria</taxon>
        <taxon>Pseudomonadati</taxon>
        <taxon>Bacteroidota</taxon>
        <taxon>Sphingobacteriia</taxon>
        <taxon>Sphingobacteriales</taxon>
        <taxon>Sphingobacteriaceae</taxon>
        <taxon>Sphingobacterium</taxon>
    </lineage>
</organism>
<gene>
    <name evidence="2" type="ORF">GCM10022216_01710</name>
</gene>
<protein>
    <submittedName>
        <fullName evidence="2">DUF5018 domain-containing protein</fullName>
    </submittedName>
</protein>
<name>A0ABP7Y6T3_9SPHI</name>
<evidence type="ECO:0000259" key="1">
    <source>
        <dbReference type="Pfam" id="PF16410"/>
    </source>
</evidence>
<evidence type="ECO:0000313" key="3">
    <source>
        <dbReference type="Proteomes" id="UP001500101"/>
    </source>
</evidence>
<dbReference type="InterPro" id="IPR032186">
    <property type="entry name" value="DUF5018"/>
</dbReference>
<feature type="domain" description="DUF5018" evidence="1">
    <location>
        <begin position="17"/>
        <end position="357"/>
    </location>
</feature>
<accession>A0ABP7Y6T3</accession>
<comment type="caution">
    <text evidence="2">The sequence shown here is derived from an EMBL/GenBank/DDBJ whole genome shotgun (WGS) entry which is preliminary data.</text>
</comment>
<keyword evidence="3" id="KW-1185">Reference proteome</keyword>
<dbReference type="Pfam" id="PF16410">
    <property type="entry name" value="DUF5018"/>
    <property type="match status" value="1"/>
</dbReference>
<dbReference type="PROSITE" id="PS51257">
    <property type="entry name" value="PROKAR_LIPOPROTEIN"/>
    <property type="match status" value="1"/>
</dbReference>
<evidence type="ECO:0000313" key="2">
    <source>
        <dbReference type="EMBL" id="GAA4131555.1"/>
    </source>
</evidence>